<name>A0A2P2R1X4_RHIMU</name>
<sequence length="25" mass="2870">MLRMRVKLIFYDQLDIISAIGSSSL</sequence>
<reference evidence="1" key="1">
    <citation type="submission" date="2018-02" db="EMBL/GenBank/DDBJ databases">
        <title>Rhizophora mucronata_Transcriptome.</title>
        <authorList>
            <person name="Meera S.P."/>
            <person name="Sreeshan A."/>
            <person name="Augustine A."/>
        </authorList>
    </citation>
    <scope>NUCLEOTIDE SEQUENCE</scope>
    <source>
        <tissue evidence="1">Leaf</tissue>
    </source>
</reference>
<proteinExistence type="predicted"/>
<organism evidence="1">
    <name type="scientific">Rhizophora mucronata</name>
    <name type="common">Asiatic mangrove</name>
    <dbReference type="NCBI Taxonomy" id="61149"/>
    <lineage>
        <taxon>Eukaryota</taxon>
        <taxon>Viridiplantae</taxon>
        <taxon>Streptophyta</taxon>
        <taxon>Embryophyta</taxon>
        <taxon>Tracheophyta</taxon>
        <taxon>Spermatophyta</taxon>
        <taxon>Magnoliopsida</taxon>
        <taxon>eudicotyledons</taxon>
        <taxon>Gunneridae</taxon>
        <taxon>Pentapetalae</taxon>
        <taxon>rosids</taxon>
        <taxon>fabids</taxon>
        <taxon>Malpighiales</taxon>
        <taxon>Rhizophoraceae</taxon>
        <taxon>Rhizophora</taxon>
    </lineage>
</organism>
<accession>A0A2P2R1X4</accession>
<evidence type="ECO:0000313" key="1">
    <source>
        <dbReference type="EMBL" id="MBX73255.1"/>
    </source>
</evidence>
<dbReference type="AlphaFoldDB" id="A0A2P2R1X4"/>
<protein>
    <submittedName>
        <fullName evidence="1">Uncharacterized protein</fullName>
    </submittedName>
</protein>
<dbReference type="EMBL" id="GGEC01092771">
    <property type="protein sequence ID" value="MBX73255.1"/>
    <property type="molecule type" value="Transcribed_RNA"/>
</dbReference>